<evidence type="ECO:0000313" key="1">
    <source>
        <dbReference type="EMBL" id="KAJ4945036.1"/>
    </source>
</evidence>
<keyword evidence="2" id="KW-1185">Reference proteome</keyword>
<comment type="caution">
    <text evidence="1">The sequence shown here is derived from an EMBL/GenBank/DDBJ whole genome shotgun (WGS) entry which is preliminary data.</text>
</comment>
<dbReference type="AlphaFoldDB" id="A0AAD6FTN1"/>
<dbReference type="InterPro" id="IPR012337">
    <property type="entry name" value="RNaseH-like_sf"/>
</dbReference>
<accession>A0AAD6FTN1</accession>
<reference evidence="1" key="1">
    <citation type="submission" date="2022-11" db="EMBL/GenBank/DDBJ databases">
        <title>Chromosome-level genome of Pogonophryne albipinna.</title>
        <authorList>
            <person name="Jo E."/>
        </authorList>
    </citation>
    <scope>NUCLEOTIDE SEQUENCE</scope>
    <source>
        <strain evidence="1">SGF0006</strain>
        <tissue evidence="1">Muscle</tissue>
    </source>
</reference>
<dbReference type="EMBL" id="JAPTMU010000004">
    <property type="protein sequence ID" value="KAJ4945036.1"/>
    <property type="molecule type" value="Genomic_DNA"/>
</dbReference>
<dbReference type="Proteomes" id="UP001219934">
    <property type="component" value="Unassembled WGS sequence"/>
</dbReference>
<organism evidence="1 2">
    <name type="scientific">Pogonophryne albipinna</name>
    <dbReference type="NCBI Taxonomy" id="1090488"/>
    <lineage>
        <taxon>Eukaryota</taxon>
        <taxon>Metazoa</taxon>
        <taxon>Chordata</taxon>
        <taxon>Craniata</taxon>
        <taxon>Vertebrata</taxon>
        <taxon>Euteleostomi</taxon>
        <taxon>Actinopterygii</taxon>
        <taxon>Neopterygii</taxon>
        <taxon>Teleostei</taxon>
        <taxon>Neoteleostei</taxon>
        <taxon>Acanthomorphata</taxon>
        <taxon>Eupercaria</taxon>
        <taxon>Perciformes</taxon>
        <taxon>Notothenioidei</taxon>
        <taxon>Pogonophryne</taxon>
    </lineage>
</organism>
<dbReference type="SUPFAM" id="SSF53098">
    <property type="entry name" value="Ribonuclease H-like"/>
    <property type="match status" value="1"/>
</dbReference>
<sequence length="450" mass="50749">MPLSAKTVKDRTIKMAEDITRQQIKDINSAVAYSIACDESKDIGDIEQIALFCRYVNSARPQEEIIELIPLKGQTRGEDICEAVLNCLRAKGINTTHLVSVATDGAPSMTGAQKGFVALLQKSLDRKLLTFHCILHQEALCAQTFPPECTEVMNVVIQIVNKIMAKGLNHRQFRSLLDELESTYSDLQLHNKVRWLSRGEVLKRFAACLEEVKTFLGSKGLTFPELEQPEWLEKLHFMVDMTAHLNTLNTALQGKGRTALHMLEEVLAFERKLTVLARDLQKEEKTTLSFPVTPLSLDPSLLNTTALAGVSQPDLEMELADIADKDIWVSKFKRLTADLEDVARQKAVLAQNHKWRDIDNLPKPDKLVFETWNAIPDVYVNMKKYALGVLSIFGSTYVCEQVFSNMNFIKSKHRARLTDDSLRSCVKMKVTAYSPDVQTLCAEVQEQKSH</sequence>
<evidence type="ECO:0000313" key="2">
    <source>
        <dbReference type="Proteomes" id="UP001219934"/>
    </source>
</evidence>
<dbReference type="PANTHER" id="PTHR45913:SF10">
    <property type="entry name" value="DUF4371 DOMAIN-CONTAINING PROTEIN"/>
    <property type="match status" value="1"/>
</dbReference>
<protein>
    <submittedName>
        <fullName evidence="1">Uncharacterized protein</fullName>
    </submittedName>
</protein>
<proteinExistence type="predicted"/>
<dbReference type="PANTHER" id="PTHR45913">
    <property type="entry name" value="EPM2A-INTERACTING PROTEIN 1"/>
    <property type="match status" value="1"/>
</dbReference>
<name>A0AAD6FTN1_9TELE</name>
<gene>
    <name evidence="1" type="ORF">JOQ06_013575</name>
</gene>